<accession>A0A380CPT3</accession>
<dbReference type="Proteomes" id="UP000321598">
    <property type="component" value="Unassembled WGS sequence"/>
</dbReference>
<dbReference type="InterPro" id="IPR010982">
    <property type="entry name" value="Lambda_DNA-bd_dom_sf"/>
</dbReference>
<dbReference type="SUPFAM" id="SSF53822">
    <property type="entry name" value="Periplasmic binding protein-like I"/>
    <property type="match status" value="1"/>
</dbReference>
<dbReference type="EMBL" id="UGZE01000001">
    <property type="protein sequence ID" value="SUJ26132.1"/>
    <property type="molecule type" value="Genomic_DNA"/>
</dbReference>
<evidence type="ECO:0000313" key="8">
    <source>
        <dbReference type="Proteomes" id="UP000321598"/>
    </source>
</evidence>
<feature type="domain" description="HTH lacI-type" evidence="4">
    <location>
        <begin position="3"/>
        <end position="57"/>
    </location>
</feature>
<dbReference type="InterPro" id="IPR028082">
    <property type="entry name" value="Peripla_BP_I"/>
</dbReference>
<dbReference type="PROSITE" id="PS50932">
    <property type="entry name" value="HTH_LACI_2"/>
    <property type="match status" value="1"/>
</dbReference>
<dbReference type="STRING" id="1212545.SARL_03651"/>
<sequence length="316" mass="34925">MVVTLKDVADACNVSYSTVSKALKNSPLVKPKTKELIQQKAVEMNYIPNNSARALVSKRSNTIGLIWPSVDRVAVTHLVSEINIALKDLGFVMFLSIDDLSVASKKFVEFGCDGIIVFDEGPSTNLSPEVYRNIPVVAYGVARNMDYPIINVNHRQAMIMAIDALIEQNITTIDYIGDIHTTDARQLAKKEAIIDYCTQHNINYRLVDSQGLSALETETAVKSYYKHKSIAPGVICGSYDITLGTINALDVNRHQPVIYSYDNIPQIKKLDYPVHAIGVPTTTIAEKVVAVLNEVITNETTVDTVYNLEPQITSHN</sequence>
<dbReference type="CDD" id="cd01392">
    <property type="entry name" value="HTH_LacI"/>
    <property type="match status" value="1"/>
</dbReference>
<keyword evidence="8" id="KW-1185">Reference proteome</keyword>
<dbReference type="InterPro" id="IPR000843">
    <property type="entry name" value="HTH_LacI"/>
</dbReference>
<reference evidence="5 8" key="2">
    <citation type="submission" date="2019-07" db="EMBL/GenBank/DDBJ databases">
        <title>Whole genome shotgun sequence of Staphylococcus arlettae NBRC 109765.</title>
        <authorList>
            <person name="Hosoyama A."/>
            <person name="Uohara A."/>
            <person name="Ohji S."/>
            <person name="Ichikawa N."/>
        </authorList>
    </citation>
    <scope>NUCLEOTIDE SEQUENCE [LARGE SCALE GENOMIC DNA]</scope>
    <source>
        <strain evidence="5 8">NBRC 109765</strain>
    </source>
</reference>
<evidence type="ECO:0000313" key="6">
    <source>
        <dbReference type="EMBL" id="SUJ26132.1"/>
    </source>
</evidence>
<proteinExistence type="predicted"/>
<gene>
    <name evidence="6" type="primary">ccpA_3</name>
    <name evidence="6" type="ORF">NCTC12413_02374</name>
    <name evidence="5" type="ORF">SAR03_09080</name>
</gene>
<dbReference type="Gene3D" id="3.40.50.2300">
    <property type="match status" value="2"/>
</dbReference>
<evidence type="ECO:0000256" key="1">
    <source>
        <dbReference type="ARBA" id="ARBA00023015"/>
    </source>
</evidence>
<dbReference type="PANTHER" id="PTHR30146">
    <property type="entry name" value="LACI-RELATED TRANSCRIPTIONAL REPRESSOR"/>
    <property type="match status" value="1"/>
</dbReference>
<dbReference type="GO" id="GO:0003700">
    <property type="term" value="F:DNA-binding transcription factor activity"/>
    <property type="evidence" value="ECO:0007669"/>
    <property type="project" value="TreeGrafter"/>
</dbReference>
<keyword evidence="3" id="KW-0804">Transcription</keyword>
<evidence type="ECO:0000256" key="2">
    <source>
        <dbReference type="ARBA" id="ARBA00023125"/>
    </source>
</evidence>
<dbReference type="EMBL" id="BKAV01000006">
    <property type="protein sequence ID" value="GEP99870.1"/>
    <property type="molecule type" value="Genomic_DNA"/>
</dbReference>
<evidence type="ECO:0000313" key="5">
    <source>
        <dbReference type="EMBL" id="GEP99870.1"/>
    </source>
</evidence>
<reference evidence="6 7" key="1">
    <citation type="submission" date="2018-06" db="EMBL/GenBank/DDBJ databases">
        <authorList>
            <consortium name="Pathogen Informatics"/>
            <person name="Doyle S."/>
        </authorList>
    </citation>
    <scope>NUCLEOTIDE SEQUENCE [LARGE SCALE GENOMIC DNA]</scope>
    <source>
        <strain evidence="6 7">NCTC12413</strain>
    </source>
</reference>
<evidence type="ECO:0000259" key="4">
    <source>
        <dbReference type="PROSITE" id="PS50932"/>
    </source>
</evidence>
<dbReference type="Gene3D" id="1.10.260.40">
    <property type="entry name" value="lambda repressor-like DNA-binding domains"/>
    <property type="match status" value="1"/>
</dbReference>
<dbReference type="RefSeq" id="WP_103388450.1">
    <property type="nucleotide sequence ID" value="NZ_BKAV01000006.1"/>
</dbReference>
<dbReference type="Proteomes" id="UP000254956">
    <property type="component" value="Unassembled WGS sequence"/>
</dbReference>
<dbReference type="PANTHER" id="PTHR30146:SF109">
    <property type="entry name" value="HTH-TYPE TRANSCRIPTIONAL REGULATOR GALS"/>
    <property type="match status" value="1"/>
</dbReference>
<dbReference type="GO" id="GO:0000976">
    <property type="term" value="F:transcription cis-regulatory region binding"/>
    <property type="evidence" value="ECO:0007669"/>
    <property type="project" value="TreeGrafter"/>
</dbReference>
<keyword evidence="2" id="KW-0238">DNA-binding</keyword>
<protein>
    <submittedName>
        <fullName evidence="6">Transcriptional regulator</fullName>
    </submittedName>
</protein>
<name>A0A380CPT3_9STAP</name>
<keyword evidence="1" id="KW-0805">Transcription regulation</keyword>
<organism evidence="6 7">
    <name type="scientific">Staphylococcus arlettae</name>
    <dbReference type="NCBI Taxonomy" id="29378"/>
    <lineage>
        <taxon>Bacteria</taxon>
        <taxon>Bacillati</taxon>
        <taxon>Bacillota</taxon>
        <taxon>Bacilli</taxon>
        <taxon>Bacillales</taxon>
        <taxon>Staphylococcaceae</taxon>
        <taxon>Staphylococcus</taxon>
    </lineage>
</organism>
<dbReference type="Pfam" id="PF00356">
    <property type="entry name" value="LacI"/>
    <property type="match status" value="1"/>
</dbReference>
<dbReference type="AlphaFoldDB" id="A0A380CPT3"/>
<dbReference type="SUPFAM" id="SSF47413">
    <property type="entry name" value="lambda repressor-like DNA-binding domains"/>
    <property type="match status" value="1"/>
</dbReference>
<evidence type="ECO:0000313" key="7">
    <source>
        <dbReference type="Proteomes" id="UP000254956"/>
    </source>
</evidence>
<dbReference type="OrthoDB" id="2528004at2"/>
<dbReference type="SMART" id="SM00354">
    <property type="entry name" value="HTH_LACI"/>
    <property type="match status" value="1"/>
</dbReference>
<evidence type="ECO:0000256" key="3">
    <source>
        <dbReference type="ARBA" id="ARBA00023163"/>
    </source>
</evidence>